<protein>
    <submittedName>
        <fullName evidence="1">Uncharacterized protein</fullName>
    </submittedName>
</protein>
<reference evidence="1" key="1">
    <citation type="submission" date="2020-09" db="EMBL/GenBank/DDBJ databases">
        <title>Genome-Enabled Discovery of Anthraquinone Biosynthesis in Senna tora.</title>
        <authorList>
            <person name="Kang S.-H."/>
            <person name="Pandey R.P."/>
            <person name="Lee C.-M."/>
            <person name="Sim J.-S."/>
            <person name="Jeong J.-T."/>
            <person name="Choi B.-S."/>
            <person name="Jung M."/>
            <person name="Ginzburg D."/>
            <person name="Zhao K."/>
            <person name="Won S.Y."/>
            <person name="Oh T.-J."/>
            <person name="Yu Y."/>
            <person name="Kim N.-H."/>
            <person name="Lee O.R."/>
            <person name="Lee T.-H."/>
            <person name="Bashyal P."/>
            <person name="Kim T.-S."/>
            <person name="Lee W.-H."/>
            <person name="Kawkins C."/>
            <person name="Kim C.-K."/>
            <person name="Kim J.S."/>
            <person name="Ahn B.O."/>
            <person name="Rhee S.Y."/>
            <person name="Sohng J.K."/>
        </authorList>
    </citation>
    <scope>NUCLEOTIDE SEQUENCE</scope>
    <source>
        <tissue evidence="1">Leaf</tissue>
    </source>
</reference>
<comment type="caution">
    <text evidence="1">The sequence shown here is derived from an EMBL/GenBank/DDBJ whole genome shotgun (WGS) entry which is preliminary data.</text>
</comment>
<proteinExistence type="predicted"/>
<evidence type="ECO:0000313" key="2">
    <source>
        <dbReference type="Proteomes" id="UP000634136"/>
    </source>
</evidence>
<dbReference type="AlphaFoldDB" id="A0A834VXL9"/>
<keyword evidence="2" id="KW-1185">Reference proteome</keyword>
<organism evidence="1 2">
    <name type="scientific">Senna tora</name>
    <dbReference type="NCBI Taxonomy" id="362788"/>
    <lineage>
        <taxon>Eukaryota</taxon>
        <taxon>Viridiplantae</taxon>
        <taxon>Streptophyta</taxon>
        <taxon>Embryophyta</taxon>
        <taxon>Tracheophyta</taxon>
        <taxon>Spermatophyta</taxon>
        <taxon>Magnoliopsida</taxon>
        <taxon>eudicotyledons</taxon>
        <taxon>Gunneridae</taxon>
        <taxon>Pentapetalae</taxon>
        <taxon>rosids</taxon>
        <taxon>fabids</taxon>
        <taxon>Fabales</taxon>
        <taxon>Fabaceae</taxon>
        <taxon>Caesalpinioideae</taxon>
        <taxon>Cassia clade</taxon>
        <taxon>Senna</taxon>
    </lineage>
</organism>
<gene>
    <name evidence="1" type="ORF">G2W53_040969</name>
</gene>
<dbReference type="EMBL" id="JAAIUW010000013">
    <property type="protein sequence ID" value="KAF7801858.1"/>
    <property type="molecule type" value="Genomic_DNA"/>
</dbReference>
<accession>A0A834VXL9</accession>
<evidence type="ECO:0000313" key="1">
    <source>
        <dbReference type="EMBL" id="KAF7801858.1"/>
    </source>
</evidence>
<name>A0A834VXL9_9FABA</name>
<sequence>MDMLLPETVSSSTASTVLDGTSWARACSDGYGLRF</sequence>
<dbReference type="Proteomes" id="UP000634136">
    <property type="component" value="Unassembled WGS sequence"/>
</dbReference>